<evidence type="ECO:0000256" key="1">
    <source>
        <dbReference type="SAM" id="MobiDB-lite"/>
    </source>
</evidence>
<dbReference type="Proteomes" id="UP000217771">
    <property type="component" value="Unassembled WGS sequence"/>
</dbReference>
<gene>
    <name evidence="3" type="ORF">CK498_02355</name>
</gene>
<comment type="caution">
    <text evidence="3">The sequence shown here is derived from an EMBL/GenBank/DDBJ whole genome shotgun (WGS) entry which is preliminary data.</text>
</comment>
<protein>
    <submittedName>
        <fullName evidence="3">Uncharacterized protein</fullName>
    </submittedName>
</protein>
<accession>A0A2A2F3P6</accession>
<feature type="region of interest" description="Disordered" evidence="1">
    <location>
        <begin position="30"/>
        <end position="95"/>
    </location>
</feature>
<evidence type="ECO:0000313" key="3">
    <source>
        <dbReference type="EMBL" id="PAU79232.1"/>
    </source>
</evidence>
<dbReference type="EMBL" id="NSKB01000001">
    <property type="protein sequence ID" value="PAU79232.1"/>
    <property type="molecule type" value="Genomic_DNA"/>
</dbReference>
<dbReference type="AlphaFoldDB" id="A0A2A2F3P6"/>
<dbReference type="RefSeq" id="WP_095619245.1">
    <property type="nucleotide sequence ID" value="NZ_NSKB01000001.1"/>
</dbReference>
<evidence type="ECO:0000256" key="2">
    <source>
        <dbReference type="SAM" id="SignalP"/>
    </source>
</evidence>
<keyword evidence="2" id="KW-0732">Signal</keyword>
<sequence length="95" mass="10613">MSRLRQIVVAALGLLATALSIALAVVARQRDNARQRADDEGRRADTAEERIEQRHKADTASAKGKEEGERDVEKARADARSGRRDHFADGWMRDD</sequence>
<proteinExistence type="predicted"/>
<name>A0A2A2F3P6_9GAMM</name>
<feature type="signal peptide" evidence="2">
    <location>
        <begin position="1"/>
        <end position="24"/>
    </location>
</feature>
<feature type="chain" id="PRO_5013240068" evidence="2">
    <location>
        <begin position="25"/>
        <end position="95"/>
    </location>
</feature>
<keyword evidence="4" id="KW-1185">Reference proteome</keyword>
<organism evidence="3 4">
    <name type="scientific">Halomonas salipaludis</name>
    <dbReference type="NCBI Taxonomy" id="2032625"/>
    <lineage>
        <taxon>Bacteria</taxon>
        <taxon>Pseudomonadati</taxon>
        <taxon>Pseudomonadota</taxon>
        <taxon>Gammaproteobacteria</taxon>
        <taxon>Oceanospirillales</taxon>
        <taxon>Halomonadaceae</taxon>
        <taxon>Halomonas</taxon>
    </lineage>
</organism>
<reference evidence="3 4" key="1">
    <citation type="submission" date="2017-08" db="EMBL/GenBank/DDBJ databases">
        <title>Halomonas alkalisoli sp. nov., isolated from saline alkaline soil.</title>
        <authorList>
            <person name="Wang D."/>
            <person name="Zhang G."/>
        </authorList>
    </citation>
    <scope>NUCLEOTIDE SEQUENCE [LARGE SCALE GENOMIC DNA]</scope>
    <source>
        <strain evidence="3 4">WRN001</strain>
    </source>
</reference>
<evidence type="ECO:0000313" key="4">
    <source>
        <dbReference type="Proteomes" id="UP000217771"/>
    </source>
</evidence>